<keyword evidence="3" id="KW-1185">Reference proteome</keyword>
<evidence type="ECO:0000313" key="3">
    <source>
        <dbReference type="Proteomes" id="UP000265520"/>
    </source>
</evidence>
<feature type="region of interest" description="Disordered" evidence="1">
    <location>
        <begin position="1"/>
        <end position="31"/>
    </location>
</feature>
<dbReference type="AlphaFoldDB" id="A0A392UIY4"/>
<feature type="non-terminal residue" evidence="2">
    <location>
        <position position="79"/>
    </location>
</feature>
<accession>A0A392UIY4</accession>
<protein>
    <submittedName>
        <fullName evidence="2">Uncharacterized protein</fullName>
    </submittedName>
</protein>
<feature type="non-terminal residue" evidence="2">
    <location>
        <position position="1"/>
    </location>
</feature>
<name>A0A392UIY4_9FABA</name>
<dbReference type="EMBL" id="LXQA010826880">
    <property type="protein sequence ID" value="MCI72868.1"/>
    <property type="molecule type" value="Genomic_DNA"/>
</dbReference>
<sequence>PSCSAAHRESQPSTAHNLNTGAGGGCEEEPDAAPTVLPVVVVVVVLLLLPELPVTPSPPSEKMYDLEVAQRWLSHQCPP</sequence>
<reference evidence="2 3" key="1">
    <citation type="journal article" date="2018" name="Front. Plant Sci.">
        <title>Red Clover (Trifolium pratense) and Zigzag Clover (T. medium) - A Picture of Genomic Similarities and Differences.</title>
        <authorList>
            <person name="Dluhosova J."/>
            <person name="Istvanek J."/>
            <person name="Nedelnik J."/>
            <person name="Repkova J."/>
        </authorList>
    </citation>
    <scope>NUCLEOTIDE SEQUENCE [LARGE SCALE GENOMIC DNA]</scope>
    <source>
        <strain evidence="3">cv. 10/8</strain>
        <tissue evidence="2">Leaf</tissue>
    </source>
</reference>
<proteinExistence type="predicted"/>
<feature type="compositionally biased region" description="Basic and acidic residues" evidence="1">
    <location>
        <begin position="1"/>
        <end position="10"/>
    </location>
</feature>
<comment type="caution">
    <text evidence="2">The sequence shown here is derived from an EMBL/GenBank/DDBJ whole genome shotgun (WGS) entry which is preliminary data.</text>
</comment>
<evidence type="ECO:0000256" key="1">
    <source>
        <dbReference type="SAM" id="MobiDB-lite"/>
    </source>
</evidence>
<evidence type="ECO:0000313" key="2">
    <source>
        <dbReference type="EMBL" id="MCI72868.1"/>
    </source>
</evidence>
<organism evidence="2 3">
    <name type="scientific">Trifolium medium</name>
    <dbReference type="NCBI Taxonomy" id="97028"/>
    <lineage>
        <taxon>Eukaryota</taxon>
        <taxon>Viridiplantae</taxon>
        <taxon>Streptophyta</taxon>
        <taxon>Embryophyta</taxon>
        <taxon>Tracheophyta</taxon>
        <taxon>Spermatophyta</taxon>
        <taxon>Magnoliopsida</taxon>
        <taxon>eudicotyledons</taxon>
        <taxon>Gunneridae</taxon>
        <taxon>Pentapetalae</taxon>
        <taxon>rosids</taxon>
        <taxon>fabids</taxon>
        <taxon>Fabales</taxon>
        <taxon>Fabaceae</taxon>
        <taxon>Papilionoideae</taxon>
        <taxon>50 kb inversion clade</taxon>
        <taxon>NPAAA clade</taxon>
        <taxon>Hologalegina</taxon>
        <taxon>IRL clade</taxon>
        <taxon>Trifolieae</taxon>
        <taxon>Trifolium</taxon>
    </lineage>
</organism>
<dbReference type="Proteomes" id="UP000265520">
    <property type="component" value="Unassembled WGS sequence"/>
</dbReference>
<feature type="compositionally biased region" description="Polar residues" evidence="1">
    <location>
        <begin position="11"/>
        <end position="20"/>
    </location>
</feature>